<evidence type="ECO:0000256" key="7">
    <source>
        <dbReference type="SAM" id="Coils"/>
    </source>
</evidence>
<comment type="similarity">
    <text evidence="2 6">Belongs to the RRP36 family.</text>
</comment>
<dbReference type="OrthoDB" id="448446at2759"/>
<dbReference type="Proteomes" id="UP000014680">
    <property type="component" value="Unassembled WGS sequence"/>
</dbReference>
<dbReference type="GO" id="GO:0005730">
    <property type="term" value="C:nucleolus"/>
    <property type="evidence" value="ECO:0007669"/>
    <property type="project" value="UniProtKB-SubCell"/>
</dbReference>
<dbReference type="RefSeq" id="XP_004184990.1">
    <property type="nucleotide sequence ID" value="XM_004184942.1"/>
</dbReference>
<dbReference type="PANTHER" id="PTHR21738:SF0">
    <property type="entry name" value="RIBOSOMAL RNA PROCESSING PROTEIN 36 HOMOLOG"/>
    <property type="match status" value="1"/>
</dbReference>
<dbReference type="KEGG" id="eiv:EIN_409530"/>
<comment type="function">
    <text evidence="6">Component of the 90S pre-ribosome involved in the maturation of rRNAs. Required for early cleavages of the pre-RNAs in the 40S ribosomal subunit maturation pathway.</text>
</comment>
<keyword evidence="7" id="KW-0175">Coiled coil</keyword>
<comment type="subunit">
    <text evidence="6">Associates with 90S and pre-40S pre-ribosomal particles.</text>
</comment>
<protein>
    <recommendedName>
        <fullName evidence="6">rRNA biogenesis protein RRP36</fullName>
    </recommendedName>
</protein>
<dbReference type="AlphaFoldDB" id="A0A0A1TWN3"/>
<comment type="subcellular location">
    <subcellularLocation>
        <location evidence="1 6">Nucleus</location>
        <location evidence="1 6">Nucleolus</location>
    </subcellularLocation>
</comment>
<dbReference type="GeneID" id="14884578"/>
<evidence type="ECO:0000256" key="3">
    <source>
        <dbReference type="ARBA" id="ARBA00022517"/>
    </source>
</evidence>
<feature type="coiled-coil region" evidence="7">
    <location>
        <begin position="52"/>
        <end position="116"/>
    </location>
</feature>
<proteinExistence type="inferred from homology"/>
<evidence type="ECO:0000256" key="1">
    <source>
        <dbReference type="ARBA" id="ARBA00004604"/>
    </source>
</evidence>
<evidence type="ECO:0000256" key="2">
    <source>
        <dbReference type="ARBA" id="ARBA00009418"/>
    </source>
</evidence>
<reference evidence="9 10" key="1">
    <citation type="submission" date="2012-10" db="EMBL/GenBank/DDBJ databases">
        <authorList>
            <person name="Zafar N."/>
            <person name="Inman J."/>
            <person name="Hall N."/>
            <person name="Lorenzi H."/>
            <person name="Caler E."/>
        </authorList>
    </citation>
    <scope>NUCLEOTIDE SEQUENCE [LARGE SCALE GENOMIC DNA]</scope>
    <source>
        <strain evidence="9 10">IP1</strain>
    </source>
</reference>
<evidence type="ECO:0000256" key="5">
    <source>
        <dbReference type="ARBA" id="ARBA00023242"/>
    </source>
</evidence>
<name>A0A0A1TWN3_ENTIV</name>
<evidence type="ECO:0000313" key="9">
    <source>
        <dbReference type="EMBL" id="ELP85644.1"/>
    </source>
</evidence>
<feature type="region of interest" description="Disordered" evidence="8">
    <location>
        <begin position="154"/>
        <end position="174"/>
    </location>
</feature>
<evidence type="ECO:0000256" key="8">
    <source>
        <dbReference type="SAM" id="MobiDB-lite"/>
    </source>
</evidence>
<organism evidence="9 10">
    <name type="scientific">Entamoeba invadens IP1</name>
    <dbReference type="NCBI Taxonomy" id="370355"/>
    <lineage>
        <taxon>Eukaryota</taxon>
        <taxon>Amoebozoa</taxon>
        <taxon>Evosea</taxon>
        <taxon>Archamoebae</taxon>
        <taxon>Mastigamoebida</taxon>
        <taxon>Entamoebidae</taxon>
        <taxon>Entamoeba</taxon>
    </lineage>
</organism>
<keyword evidence="10" id="KW-1185">Reference proteome</keyword>
<sequence length="174" mass="20670">MGRHKGTIPQELSAKTPVSTNIEIFKPKKRITRDPRFVLDDNEKPPSMLKFAEEYKFLVEKQEMEIDELKTKIKQCQDPEELEELKRKKQTISQRLTMIKKKSNEEKAKLQHLQENSDRVMSGKNPKFVSRKDLKGEIDEMTYGSKLKNVIEKRRKREDGKLLKRQPRLRDNFD</sequence>
<accession>A0A0A1TWN3</accession>
<keyword evidence="3 6" id="KW-0690">Ribosome biogenesis</keyword>
<evidence type="ECO:0000313" key="10">
    <source>
        <dbReference type="Proteomes" id="UP000014680"/>
    </source>
</evidence>
<evidence type="ECO:0000256" key="4">
    <source>
        <dbReference type="ARBA" id="ARBA00022552"/>
    </source>
</evidence>
<keyword evidence="6" id="KW-0687">Ribonucleoprotein</keyword>
<dbReference type="OMA" id="RFDEKCG"/>
<dbReference type="InterPro" id="IPR009292">
    <property type="entry name" value="RRP36"/>
</dbReference>
<dbReference type="GO" id="GO:0000462">
    <property type="term" value="P:maturation of SSU-rRNA from tricistronic rRNA transcript (SSU-rRNA, 5.8S rRNA, LSU-rRNA)"/>
    <property type="evidence" value="ECO:0007669"/>
    <property type="project" value="TreeGrafter"/>
</dbReference>
<dbReference type="EMBL" id="KB207048">
    <property type="protein sequence ID" value="ELP85644.1"/>
    <property type="molecule type" value="Genomic_DNA"/>
</dbReference>
<evidence type="ECO:0000256" key="6">
    <source>
        <dbReference type="RuleBase" id="RU368027"/>
    </source>
</evidence>
<keyword evidence="5 6" id="KW-0539">Nucleus</keyword>
<gene>
    <name evidence="9" type="ORF">EIN_409530</name>
</gene>
<dbReference type="PANTHER" id="PTHR21738">
    <property type="entry name" value="RIBOSOMAL RNA PROCESSING PROTEIN 36 HOMOLOG"/>
    <property type="match status" value="1"/>
</dbReference>
<dbReference type="GO" id="GO:0030686">
    <property type="term" value="C:90S preribosome"/>
    <property type="evidence" value="ECO:0007669"/>
    <property type="project" value="TreeGrafter"/>
</dbReference>
<keyword evidence="4 6" id="KW-0698">rRNA processing</keyword>
<dbReference type="Pfam" id="PF06102">
    <property type="entry name" value="RRP36"/>
    <property type="match status" value="1"/>
</dbReference>
<dbReference type="VEuPathDB" id="AmoebaDB:EIN_409530"/>